<organism evidence="2">
    <name type="scientific">Caulerpa okamurae</name>
    <dbReference type="NCBI Taxonomy" id="118247"/>
    <lineage>
        <taxon>Eukaryota</taxon>
        <taxon>Viridiplantae</taxon>
        <taxon>Chlorophyta</taxon>
        <taxon>core chlorophytes</taxon>
        <taxon>Ulvophyceae</taxon>
        <taxon>TCBD clade</taxon>
        <taxon>Bryopsidales</taxon>
        <taxon>Halimedineae</taxon>
        <taxon>Caulerpaceae</taxon>
        <taxon>Caulerpa</taxon>
    </lineage>
</organism>
<dbReference type="CDD" id="cd00085">
    <property type="entry name" value="HNHc"/>
    <property type="match status" value="1"/>
</dbReference>
<dbReference type="AlphaFoldDB" id="A0A3S5FWT6"/>
<dbReference type="PANTHER" id="PTHR34047:SF8">
    <property type="entry name" value="PROTEIN YKFC"/>
    <property type="match status" value="1"/>
</dbReference>
<dbReference type="Pfam" id="PF01844">
    <property type="entry name" value="HNH"/>
    <property type="match status" value="1"/>
</dbReference>
<dbReference type="Gene3D" id="3.30.70.270">
    <property type="match status" value="1"/>
</dbReference>
<feature type="domain" description="Reverse transcriptase" evidence="1">
    <location>
        <begin position="87"/>
        <end position="324"/>
    </location>
</feature>
<dbReference type="GO" id="GO:0004519">
    <property type="term" value="F:endonuclease activity"/>
    <property type="evidence" value="ECO:0007669"/>
    <property type="project" value="InterPro"/>
</dbReference>
<sequence>MKYKYPNSEVILAQQKISDLQNKFVLDLKHSQYKNIHKNILKILRCKEARILAIHRVTTNRGHRSPGLSKQFLYTEEDFESMTQWLWKVVKHPLQYKADPLQRIDIPKPGRDETRPLSIPSYKDRCLQALWYLAIEPIAEHQADEHSCGFRRLRSPSMAGALIMGLLRLKILKITHILELDIKKCFDSIDHDYILKNIPIHKQILQEWLKCGYIPVKDTITYPTSSGVPQGGIISPVICNMVLDGLSKEVHNVLGSLNLSTKGIVTIRFANDIIITGPSKEILQTALKVTADFLSVRGLEIKQQKTRIIDLNLGESFIFLGYEYFRISSLKSLWRCPKDKVQDIIQRCNKAAYSTKSFGEAIQKVNSILVGWFNYYRMTNSSRQIRRVTNSVWYILYERARAHVINRPDISKYSKNSRNKIRKIITKEYMIRKKSPKGPSYQVTFFGYRTYLSGKTVPKYLINLSNRTLRRRFSYRKGLNVCDFQDFIILQKVNLYNRTPTTFQKVLLKTDGLCQKCQRSVIDGNMGCEIYHKLPRMFGGKNDLSNLIPLCKECHRELNGITSKFLSTSGSSDPIVLAKIRVYIRESLLLLPESYMNKIDYESY</sequence>
<dbReference type="GO" id="GO:0008270">
    <property type="term" value="F:zinc ion binding"/>
    <property type="evidence" value="ECO:0007669"/>
    <property type="project" value="InterPro"/>
</dbReference>
<dbReference type="InterPro" id="IPR043128">
    <property type="entry name" value="Rev_trsase/Diguanyl_cyclase"/>
</dbReference>
<name>A0A3S5FWT6_9CHLO</name>
<keyword evidence="2" id="KW-0150">Chloroplast</keyword>
<dbReference type="InterPro" id="IPR013597">
    <property type="entry name" value="Mat_intron_G2"/>
</dbReference>
<dbReference type="PROSITE" id="PS50878">
    <property type="entry name" value="RT_POL"/>
    <property type="match status" value="1"/>
</dbReference>
<dbReference type="CDD" id="cd01651">
    <property type="entry name" value="RT_G2_intron"/>
    <property type="match status" value="1"/>
</dbReference>
<dbReference type="Pfam" id="PF08388">
    <property type="entry name" value="GIIM"/>
    <property type="match status" value="1"/>
</dbReference>
<dbReference type="SMART" id="SM00507">
    <property type="entry name" value="HNHc"/>
    <property type="match status" value="1"/>
</dbReference>
<dbReference type="InterPro" id="IPR003615">
    <property type="entry name" value="HNH_nuc"/>
</dbReference>
<dbReference type="Gene3D" id="3.10.10.10">
    <property type="entry name" value="HIV Type 1 Reverse Transcriptase, subunit A, domain 1"/>
    <property type="match status" value="1"/>
</dbReference>
<dbReference type="EMBL" id="KX809677">
    <property type="protein sequence ID" value="ARR28461.1"/>
    <property type="molecule type" value="Genomic_DNA"/>
</dbReference>
<evidence type="ECO:0000259" key="1">
    <source>
        <dbReference type="PROSITE" id="PS50878"/>
    </source>
</evidence>
<dbReference type="SUPFAM" id="SSF56672">
    <property type="entry name" value="DNA/RNA polymerases"/>
    <property type="match status" value="1"/>
</dbReference>
<dbReference type="InterPro" id="IPR043502">
    <property type="entry name" value="DNA/RNA_pol_sf"/>
</dbReference>
<dbReference type="InterPro" id="IPR051083">
    <property type="entry name" value="GrpII_Intron_Splice-Mob/Def"/>
</dbReference>
<dbReference type="GO" id="GO:0003676">
    <property type="term" value="F:nucleic acid binding"/>
    <property type="evidence" value="ECO:0007669"/>
    <property type="project" value="InterPro"/>
</dbReference>
<evidence type="ECO:0000313" key="2">
    <source>
        <dbReference type="EMBL" id="ARR28461.1"/>
    </source>
</evidence>
<geneLocation type="chloroplast" evidence="2"/>
<reference evidence="2" key="1">
    <citation type="submission" date="2016-08" db="EMBL/GenBank/DDBJ databases">
        <authorList>
            <person name="Wang Bo."/>
            <person name="Zheng Fengrong."/>
            <person name="Wang Xin."/>
            <person name="Du Fei."/>
        </authorList>
    </citation>
    <scope>NUCLEOTIDE SEQUENCE</scope>
</reference>
<dbReference type="Gene3D" id="1.10.30.50">
    <property type="match status" value="1"/>
</dbReference>
<dbReference type="InterPro" id="IPR000477">
    <property type="entry name" value="RT_dom"/>
</dbReference>
<dbReference type="Pfam" id="PF00078">
    <property type="entry name" value="RVT_1"/>
    <property type="match status" value="1"/>
</dbReference>
<keyword evidence="2" id="KW-0934">Plastid</keyword>
<gene>
    <name evidence="2" type="primary">orf604</name>
</gene>
<dbReference type="InterPro" id="IPR002711">
    <property type="entry name" value="HNH"/>
</dbReference>
<protein>
    <recommendedName>
        <fullName evidence="1">Reverse transcriptase domain-containing protein</fullName>
    </recommendedName>
</protein>
<proteinExistence type="predicted"/>
<accession>A0A3S5FWT6</accession>
<dbReference type="PANTHER" id="PTHR34047">
    <property type="entry name" value="NUCLEAR INTRON MATURASE 1, MITOCHONDRIAL-RELATED"/>
    <property type="match status" value="1"/>
</dbReference>